<dbReference type="FunFam" id="1.10.10.10:FF:000001">
    <property type="entry name" value="LysR family transcriptional regulator"/>
    <property type="match status" value="1"/>
</dbReference>
<gene>
    <name evidence="7" type="ORF">Rain11_2118</name>
</gene>
<feature type="domain" description="HTH lysR-type" evidence="6">
    <location>
        <begin position="1"/>
        <end position="58"/>
    </location>
</feature>
<dbReference type="RefSeq" id="WP_101359384.1">
    <property type="nucleotide sequence ID" value="NZ_NKXO01000036.1"/>
</dbReference>
<evidence type="ECO:0000256" key="4">
    <source>
        <dbReference type="ARBA" id="ARBA00023159"/>
    </source>
</evidence>
<reference evidence="7 8" key="1">
    <citation type="submission" date="2017-06" db="EMBL/GenBank/DDBJ databases">
        <title>Raineya orbicola gen. nov., sp. nov. a slightly thermophilic bacterium of the phylum Bacteroidetes and the description of Raineyaceae fam. nov.</title>
        <authorList>
            <person name="Albuquerque L."/>
            <person name="Polonia A.R.M."/>
            <person name="Barroso C."/>
            <person name="Froufe H.J.C."/>
            <person name="Lage O."/>
            <person name="Lobo-Da-Cunha A."/>
            <person name="Egas C."/>
            <person name="Da Costa M.S."/>
        </authorList>
    </citation>
    <scope>NUCLEOTIDE SEQUENCE [LARGE SCALE GENOMIC DNA]</scope>
    <source>
        <strain evidence="7 8">SPSPC-11</strain>
    </source>
</reference>
<keyword evidence="2" id="KW-0805">Transcription regulation</keyword>
<accession>A0A2N3IAA9</accession>
<evidence type="ECO:0000256" key="5">
    <source>
        <dbReference type="ARBA" id="ARBA00023163"/>
    </source>
</evidence>
<evidence type="ECO:0000256" key="1">
    <source>
        <dbReference type="ARBA" id="ARBA00009437"/>
    </source>
</evidence>
<dbReference type="Gene3D" id="1.10.10.10">
    <property type="entry name" value="Winged helix-like DNA-binding domain superfamily/Winged helix DNA-binding domain"/>
    <property type="match status" value="1"/>
</dbReference>
<protein>
    <submittedName>
        <fullName evidence="7">Transcriptional regulator</fullName>
    </submittedName>
</protein>
<dbReference type="GO" id="GO:0003700">
    <property type="term" value="F:DNA-binding transcription factor activity"/>
    <property type="evidence" value="ECO:0007669"/>
    <property type="project" value="InterPro"/>
</dbReference>
<keyword evidence="3" id="KW-0238">DNA-binding</keyword>
<evidence type="ECO:0000256" key="3">
    <source>
        <dbReference type="ARBA" id="ARBA00023125"/>
    </source>
</evidence>
<dbReference type="PROSITE" id="PS50931">
    <property type="entry name" value="HTH_LYSR"/>
    <property type="match status" value="1"/>
</dbReference>
<dbReference type="Pfam" id="PF03466">
    <property type="entry name" value="LysR_substrate"/>
    <property type="match status" value="1"/>
</dbReference>
<comment type="similarity">
    <text evidence="1">Belongs to the LysR transcriptional regulatory family.</text>
</comment>
<dbReference type="CDD" id="cd08411">
    <property type="entry name" value="PBP2_OxyR"/>
    <property type="match status" value="1"/>
</dbReference>
<dbReference type="SUPFAM" id="SSF46785">
    <property type="entry name" value="Winged helix' DNA-binding domain"/>
    <property type="match status" value="1"/>
</dbReference>
<dbReference type="Pfam" id="PF00126">
    <property type="entry name" value="HTH_1"/>
    <property type="match status" value="1"/>
</dbReference>
<evidence type="ECO:0000256" key="2">
    <source>
        <dbReference type="ARBA" id="ARBA00023015"/>
    </source>
</evidence>
<dbReference type="SUPFAM" id="SSF53850">
    <property type="entry name" value="Periplasmic binding protein-like II"/>
    <property type="match status" value="1"/>
</dbReference>
<evidence type="ECO:0000313" key="8">
    <source>
        <dbReference type="Proteomes" id="UP000233387"/>
    </source>
</evidence>
<dbReference type="InterPro" id="IPR036390">
    <property type="entry name" value="WH_DNA-bd_sf"/>
</dbReference>
<dbReference type="AlphaFoldDB" id="A0A2N3IAA9"/>
<keyword evidence="8" id="KW-1185">Reference proteome</keyword>
<sequence length="312" mass="35711">MNLQQLEYILAVDKFKSFSKAADYCNVTQATLSAMVKKLEEELGIILFDRKSQPIVTTEIGKEVLSEAQKVLLHTEKILDIAQKDKKQIAGKAKIGIIPTIAGTLLPKILHPILEKLPHLVLEVKEFTTENIIRKLREGSLDIGILATPLNYTDIEEEILFYEMLIIYGKIPNSKEYLVSTELENEKFWLLEEGNCLRNQSIELCNLQKSHYLPNNLLFEASSFDTLLNMVDELGGLTLIPELYYQNLPENRKQKTAFFQKPIPVREVSLVYYRPFAKISTIQTLAEIIRQSITPILMSSKYRKNDLIILPV</sequence>
<dbReference type="PANTHER" id="PTHR30346:SF26">
    <property type="entry name" value="HYDROGEN PEROXIDE-INDUCIBLE GENES ACTIVATOR"/>
    <property type="match status" value="1"/>
</dbReference>
<evidence type="ECO:0000259" key="6">
    <source>
        <dbReference type="PROSITE" id="PS50931"/>
    </source>
</evidence>
<proteinExistence type="inferred from homology"/>
<evidence type="ECO:0000313" key="7">
    <source>
        <dbReference type="EMBL" id="PKQ67256.1"/>
    </source>
</evidence>
<dbReference type="OrthoDB" id="9803735at2"/>
<dbReference type="InterPro" id="IPR036388">
    <property type="entry name" value="WH-like_DNA-bd_sf"/>
</dbReference>
<dbReference type="GO" id="GO:0003677">
    <property type="term" value="F:DNA binding"/>
    <property type="evidence" value="ECO:0007669"/>
    <property type="project" value="UniProtKB-KW"/>
</dbReference>
<dbReference type="GO" id="GO:0032993">
    <property type="term" value="C:protein-DNA complex"/>
    <property type="evidence" value="ECO:0007669"/>
    <property type="project" value="TreeGrafter"/>
</dbReference>
<dbReference type="InterPro" id="IPR000847">
    <property type="entry name" value="LysR_HTH_N"/>
</dbReference>
<dbReference type="Proteomes" id="UP000233387">
    <property type="component" value="Unassembled WGS sequence"/>
</dbReference>
<keyword evidence="4" id="KW-0010">Activator</keyword>
<dbReference type="InterPro" id="IPR005119">
    <property type="entry name" value="LysR_subst-bd"/>
</dbReference>
<comment type="caution">
    <text evidence="7">The sequence shown here is derived from an EMBL/GenBank/DDBJ whole genome shotgun (WGS) entry which is preliminary data.</text>
</comment>
<name>A0A2N3IAA9_9BACT</name>
<keyword evidence="5" id="KW-0804">Transcription</keyword>
<dbReference type="EMBL" id="NKXO01000036">
    <property type="protein sequence ID" value="PKQ67256.1"/>
    <property type="molecule type" value="Genomic_DNA"/>
</dbReference>
<dbReference type="PANTHER" id="PTHR30346">
    <property type="entry name" value="TRANSCRIPTIONAL DUAL REGULATOR HCAR-RELATED"/>
    <property type="match status" value="1"/>
</dbReference>
<dbReference type="PRINTS" id="PR00039">
    <property type="entry name" value="HTHLYSR"/>
</dbReference>
<dbReference type="Gene3D" id="3.40.190.10">
    <property type="entry name" value="Periplasmic binding protein-like II"/>
    <property type="match status" value="2"/>
</dbReference>
<organism evidence="7 8">
    <name type="scientific">Raineya orbicola</name>
    <dbReference type="NCBI Taxonomy" id="2016530"/>
    <lineage>
        <taxon>Bacteria</taxon>
        <taxon>Pseudomonadati</taxon>
        <taxon>Bacteroidota</taxon>
        <taxon>Cytophagia</taxon>
        <taxon>Cytophagales</taxon>
        <taxon>Raineyaceae</taxon>
        <taxon>Raineya</taxon>
    </lineage>
</organism>